<gene>
    <name evidence="1" type="ORF">CLO192961_LOCUS295666</name>
</gene>
<evidence type="ECO:0000313" key="2">
    <source>
        <dbReference type="Proteomes" id="UP000766486"/>
    </source>
</evidence>
<organism evidence="1 2">
    <name type="scientific">Bionectria ochroleuca</name>
    <name type="common">Gliocladium roseum</name>
    <dbReference type="NCBI Taxonomy" id="29856"/>
    <lineage>
        <taxon>Eukaryota</taxon>
        <taxon>Fungi</taxon>
        <taxon>Dikarya</taxon>
        <taxon>Ascomycota</taxon>
        <taxon>Pezizomycotina</taxon>
        <taxon>Sordariomycetes</taxon>
        <taxon>Hypocreomycetidae</taxon>
        <taxon>Hypocreales</taxon>
        <taxon>Bionectriaceae</taxon>
        <taxon>Clonostachys</taxon>
    </lineage>
</organism>
<comment type="caution">
    <text evidence="1">The sequence shown here is derived from an EMBL/GenBank/DDBJ whole genome shotgun (WGS) entry which is preliminary data.</text>
</comment>
<sequence>MAEWTKDFNVNDALELRFMSRVLRRQGVPEPDILVSFVRLRQGSHIYLPGSEYSDPNTPYSMF</sequence>
<reference evidence="1 2" key="1">
    <citation type="submission" date="2019-06" db="EMBL/GenBank/DDBJ databases">
        <authorList>
            <person name="Broberg M."/>
        </authorList>
    </citation>
    <scope>NUCLEOTIDE SEQUENCE [LARGE SCALE GENOMIC DNA]</scope>
</reference>
<evidence type="ECO:0000313" key="1">
    <source>
        <dbReference type="EMBL" id="VUC30833.1"/>
    </source>
</evidence>
<accession>A0ABY6UI60</accession>
<keyword evidence="2" id="KW-1185">Reference proteome</keyword>
<protein>
    <submittedName>
        <fullName evidence="1">Uncharacterized protein</fullName>
    </submittedName>
</protein>
<dbReference type="Proteomes" id="UP000766486">
    <property type="component" value="Unassembled WGS sequence"/>
</dbReference>
<name>A0ABY6UI60_BIOOC</name>
<dbReference type="EMBL" id="CABFNS010000825">
    <property type="protein sequence ID" value="VUC30833.1"/>
    <property type="molecule type" value="Genomic_DNA"/>
</dbReference>
<proteinExistence type="predicted"/>